<sequence length="246" mass="28605">MDEMYISSIYRNTPKQRHFKKPKFFLPILLILSFVIYLLLISPLLENSFKNFLLKSVRKRKIVTLNYLTPLYNQQIYASEYILDTLASAGLKNKPSRTSIQTEDTRVIALQKFLFNYNSPMYPFSKTFIIEADKYQLDWRLVVSISGVESAFGNLIPRGENNSTTYNAWGWRGENRTPDGWSQFESWNHAITVVTERMALGYGTNLTPMQIEPTYCPPCGLNPAHLWANGVSRFMRELSEYERNLK</sequence>
<feature type="transmembrane region" description="Helical" evidence="1">
    <location>
        <begin position="24"/>
        <end position="45"/>
    </location>
</feature>
<evidence type="ECO:0000313" key="3">
    <source>
        <dbReference type="Proteomes" id="UP000564033"/>
    </source>
</evidence>
<keyword evidence="1" id="KW-0472">Membrane</keyword>
<proteinExistence type="predicted"/>
<accession>A0A847VD30</accession>
<dbReference type="AlphaFoldDB" id="A0A847VD30"/>
<organism evidence="2 3">
    <name type="scientific">Candidatus Dojkabacteria bacterium</name>
    <dbReference type="NCBI Taxonomy" id="2099670"/>
    <lineage>
        <taxon>Bacteria</taxon>
        <taxon>Candidatus Dojkabacteria</taxon>
    </lineage>
</organism>
<comment type="caution">
    <text evidence="2">The sequence shown here is derived from an EMBL/GenBank/DDBJ whole genome shotgun (WGS) entry which is preliminary data.</text>
</comment>
<dbReference type="EMBL" id="JAAZIL010000014">
    <property type="protein sequence ID" value="NLZ24237.1"/>
    <property type="molecule type" value="Genomic_DNA"/>
</dbReference>
<evidence type="ECO:0000256" key="1">
    <source>
        <dbReference type="SAM" id="Phobius"/>
    </source>
</evidence>
<evidence type="ECO:0000313" key="2">
    <source>
        <dbReference type="EMBL" id="NLZ24237.1"/>
    </source>
</evidence>
<dbReference type="Proteomes" id="UP000564033">
    <property type="component" value="Unassembled WGS sequence"/>
</dbReference>
<name>A0A847VD30_9BACT</name>
<protein>
    <recommendedName>
        <fullName evidence="4">Mannosyl-glycoprotein endo-beta-N-acetylglucosamidase-like domain-containing protein</fullName>
    </recommendedName>
</protein>
<gene>
    <name evidence="2" type="ORF">GX888_00595</name>
</gene>
<evidence type="ECO:0008006" key="4">
    <source>
        <dbReference type="Google" id="ProtNLM"/>
    </source>
</evidence>
<keyword evidence="1" id="KW-1133">Transmembrane helix</keyword>
<reference evidence="2 3" key="1">
    <citation type="journal article" date="2020" name="Biotechnol. Biofuels">
        <title>New insights from the biogas microbiome by comprehensive genome-resolved metagenomics of nearly 1600 species originating from multiple anaerobic digesters.</title>
        <authorList>
            <person name="Campanaro S."/>
            <person name="Treu L."/>
            <person name="Rodriguez-R L.M."/>
            <person name="Kovalovszki A."/>
            <person name="Ziels R.M."/>
            <person name="Maus I."/>
            <person name="Zhu X."/>
            <person name="Kougias P.G."/>
            <person name="Basile A."/>
            <person name="Luo G."/>
            <person name="Schluter A."/>
            <person name="Konstantinidis K.T."/>
            <person name="Angelidaki I."/>
        </authorList>
    </citation>
    <scope>NUCLEOTIDE SEQUENCE [LARGE SCALE GENOMIC DNA]</scope>
    <source>
        <strain evidence="2">AS19jrsBPTG_9</strain>
    </source>
</reference>
<keyword evidence="1" id="KW-0812">Transmembrane</keyword>